<keyword evidence="5 6" id="KW-0472">Membrane</keyword>
<feature type="transmembrane region" description="Helical" evidence="6">
    <location>
        <begin position="179"/>
        <end position="203"/>
    </location>
</feature>
<accession>A0AA87Q3Y9</accession>
<evidence type="ECO:0000256" key="5">
    <source>
        <dbReference type="ARBA" id="ARBA00023136"/>
    </source>
</evidence>
<comment type="subcellular location">
    <subcellularLocation>
        <location evidence="1">Cell membrane</location>
        <topology evidence="1">Multi-pass membrane protein</topology>
    </subcellularLocation>
</comment>
<gene>
    <name evidence="7" type="ORF">RRH01S_01_03650</name>
</gene>
<dbReference type="AlphaFoldDB" id="A0AA87Q3Y9"/>
<dbReference type="CDD" id="cd06581">
    <property type="entry name" value="TM_PBP1_LivM_like"/>
    <property type="match status" value="1"/>
</dbReference>
<feature type="transmembrane region" description="Helical" evidence="6">
    <location>
        <begin position="22"/>
        <end position="43"/>
    </location>
</feature>
<evidence type="ECO:0000256" key="1">
    <source>
        <dbReference type="ARBA" id="ARBA00004651"/>
    </source>
</evidence>
<dbReference type="InterPro" id="IPR001851">
    <property type="entry name" value="ABC_transp_permease"/>
</dbReference>
<feature type="transmembrane region" description="Helical" evidence="6">
    <location>
        <begin position="265"/>
        <end position="286"/>
    </location>
</feature>
<evidence type="ECO:0000256" key="6">
    <source>
        <dbReference type="SAM" id="Phobius"/>
    </source>
</evidence>
<keyword evidence="3 6" id="KW-0812">Transmembrane</keyword>
<dbReference type="GO" id="GO:0015658">
    <property type="term" value="F:branched-chain amino acid transmembrane transporter activity"/>
    <property type="evidence" value="ECO:0007669"/>
    <property type="project" value="InterPro"/>
</dbReference>
<dbReference type="Pfam" id="PF02653">
    <property type="entry name" value="BPD_transp_2"/>
    <property type="match status" value="1"/>
</dbReference>
<dbReference type="GO" id="GO:0005886">
    <property type="term" value="C:plasma membrane"/>
    <property type="evidence" value="ECO:0007669"/>
    <property type="project" value="UniProtKB-SubCell"/>
</dbReference>
<evidence type="ECO:0000313" key="8">
    <source>
        <dbReference type="Proteomes" id="UP000026941"/>
    </source>
</evidence>
<comment type="caution">
    <text evidence="7">The sequence shown here is derived from an EMBL/GenBank/DDBJ whole genome shotgun (WGS) entry which is preliminary data.</text>
</comment>
<dbReference type="EMBL" id="BAYX01000001">
    <property type="protein sequence ID" value="GAJ90899.1"/>
    <property type="molecule type" value="Genomic_DNA"/>
</dbReference>
<keyword evidence="2" id="KW-1003">Cell membrane</keyword>
<feature type="transmembrane region" description="Helical" evidence="6">
    <location>
        <begin position="103"/>
        <end position="122"/>
    </location>
</feature>
<organism evidence="7 8">
    <name type="scientific">Rhizobium rhizogenes NBRC 13257</name>
    <dbReference type="NCBI Taxonomy" id="1220581"/>
    <lineage>
        <taxon>Bacteria</taxon>
        <taxon>Pseudomonadati</taxon>
        <taxon>Pseudomonadota</taxon>
        <taxon>Alphaproteobacteria</taxon>
        <taxon>Hyphomicrobiales</taxon>
        <taxon>Rhizobiaceae</taxon>
        <taxon>Rhizobium/Agrobacterium group</taxon>
        <taxon>Rhizobium</taxon>
    </lineage>
</organism>
<dbReference type="PANTHER" id="PTHR30482">
    <property type="entry name" value="HIGH-AFFINITY BRANCHED-CHAIN AMINO ACID TRANSPORT SYSTEM PERMEASE"/>
    <property type="match status" value="1"/>
</dbReference>
<name>A0AA87Q3Y9_RHIRH</name>
<dbReference type="PANTHER" id="PTHR30482:SF17">
    <property type="entry name" value="ABC TRANSPORTER ATP-BINDING PROTEIN"/>
    <property type="match status" value="1"/>
</dbReference>
<reference evidence="7 8" key="1">
    <citation type="submission" date="2014-05" db="EMBL/GenBank/DDBJ databases">
        <title>Whole genome shotgun sequence of Rhizobium rhizogenes NBRC 13257.</title>
        <authorList>
            <person name="Katano-Makiyama Y."/>
            <person name="Hosoyama A."/>
            <person name="Hashimoto M."/>
            <person name="Hosoyama Y."/>
            <person name="Noguchi M."/>
            <person name="Tsuchikane K."/>
            <person name="Kimura A."/>
            <person name="Ohji S."/>
            <person name="Ichikawa N."/>
            <person name="Yamazoe A."/>
            <person name="Fujita N."/>
        </authorList>
    </citation>
    <scope>NUCLEOTIDE SEQUENCE [LARGE SCALE GENOMIC DNA]</scope>
    <source>
        <strain evidence="7 8">NBRC 13257</strain>
    </source>
</reference>
<evidence type="ECO:0000256" key="4">
    <source>
        <dbReference type="ARBA" id="ARBA00022989"/>
    </source>
</evidence>
<evidence type="ECO:0000313" key="7">
    <source>
        <dbReference type="EMBL" id="GAJ90899.1"/>
    </source>
</evidence>
<sequence length="349" mass="37408">MQIPHSAIPALKQRVSDVMRRSARWSVLELAFWALAVASWFLFPNQHLILTEIVGFAILALSIDLILGYAGIVSLGQAAMYGVGAYASSLFSIHVTGEPLSGLVVGALSGAVVAFLTSFLLLRGGDLTRLMVTLGVAAVFAEIANQANWLTGGADGLQGIIINPLFGIFDFDIYGHTGYAYSLAVLFVLFLLARLIVSSPFGYSLKAIRDNPLRASAVGVPVNARLVAIYTLSGAYAGIAGALFAQTQQFISLDALSFQKSADGLMILVIGGTGYLYGGIIGALVYELIQDGLSSLTPQYWQFWLGMLLVVFVLIGRDRPRQLVLSLSARLTTIRGNLFRGRTSTRRAP</sequence>
<evidence type="ECO:0000256" key="2">
    <source>
        <dbReference type="ARBA" id="ARBA00022475"/>
    </source>
</evidence>
<feature type="transmembrane region" description="Helical" evidence="6">
    <location>
        <begin position="298"/>
        <end position="316"/>
    </location>
</feature>
<feature type="transmembrane region" description="Helical" evidence="6">
    <location>
        <begin position="49"/>
        <end position="72"/>
    </location>
</feature>
<proteinExistence type="predicted"/>
<dbReference type="RefSeq" id="WP_042469747.1">
    <property type="nucleotide sequence ID" value="NZ_BAYX01000001.1"/>
</dbReference>
<dbReference type="Proteomes" id="UP000026941">
    <property type="component" value="Unassembled WGS sequence"/>
</dbReference>
<protein>
    <submittedName>
        <fullName evidence="7">ABC transporter permease protein</fullName>
    </submittedName>
</protein>
<dbReference type="InterPro" id="IPR043428">
    <property type="entry name" value="LivM-like"/>
</dbReference>
<evidence type="ECO:0000256" key="3">
    <source>
        <dbReference type="ARBA" id="ARBA00022692"/>
    </source>
</evidence>
<keyword evidence="4 6" id="KW-1133">Transmembrane helix</keyword>
<feature type="transmembrane region" description="Helical" evidence="6">
    <location>
        <begin position="223"/>
        <end position="245"/>
    </location>
</feature>
<feature type="transmembrane region" description="Helical" evidence="6">
    <location>
        <begin position="79"/>
        <end position="97"/>
    </location>
</feature>